<dbReference type="EMBL" id="JAAGYU010000247">
    <property type="protein sequence ID" value="NEL78937.1"/>
    <property type="molecule type" value="Genomic_DNA"/>
</dbReference>
<reference evidence="2 3" key="1">
    <citation type="submission" date="2019-11" db="EMBL/GenBank/DDBJ databases">
        <title>Genome-resolved metagenomics to study the prevalence of co-infection and intraspecific heterogeneity among plant pathogen metapopulations.</title>
        <authorList>
            <person name="Newberry E."/>
            <person name="Bhandari R."/>
            <person name="Kemble J."/>
            <person name="Sikora E."/>
            <person name="Potnis N."/>
        </authorList>
    </citation>
    <scope>NUCLEOTIDE SEQUENCE [LARGE SCALE GENOMIC DNA]</scope>
    <source>
        <strain evidence="2">Xp_Tom_Tuscaloosa_18b</strain>
    </source>
</reference>
<sequence length="102" mass="9994">MKLMLLLGVVLALGNIVASVAVLRVSVLSPSQRALQVALIWLVPVIGAVVCAAFASSQAAGSTSSDTSDPFYLSSDGGASGGQDIGFSSCDAGDSGCAGSSD</sequence>
<protein>
    <submittedName>
        <fullName evidence="2">Uncharacterized protein</fullName>
    </submittedName>
</protein>
<dbReference type="AlphaFoldDB" id="A0A7X5SAK0"/>
<evidence type="ECO:0000256" key="1">
    <source>
        <dbReference type="SAM" id="Phobius"/>
    </source>
</evidence>
<name>A0A7X5SAK0_XANPE</name>
<proteinExistence type="predicted"/>
<comment type="caution">
    <text evidence="2">The sequence shown here is derived from an EMBL/GenBank/DDBJ whole genome shotgun (WGS) entry which is preliminary data.</text>
</comment>
<accession>A0A7X5SAK0</accession>
<gene>
    <name evidence="2" type="ORF">G3W61_22275</name>
</gene>
<feature type="transmembrane region" description="Helical" evidence="1">
    <location>
        <begin position="34"/>
        <end position="55"/>
    </location>
</feature>
<keyword evidence="1" id="KW-0472">Membrane</keyword>
<organism evidence="2 3">
    <name type="scientific">Xanthomonas perforans</name>
    <dbReference type="NCBI Taxonomy" id="442694"/>
    <lineage>
        <taxon>Bacteria</taxon>
        <taxon>Pseudomonadati</taxon>
        <taxon>Pseudomonadota</taxon>
        <taxon>Gammaproteobacteria</taxon>
        <taxon>Lysobacterales</taxon>
        <taxon>Lysobacteraceae</taxon>
        <taxon>Xanthomonas</taxon>
    </lineage>
</organism>
<evidence type="ECO:0000313" key="2">
    <source>
        <dbReference type="EMBL" id="NEL78937.1"/>
    </source>
</evidence>
<evidence type="ECO:0000313" key="3">
    <source>
        <dbReference type="Proteomes" id="UP000471082"/>
    </source>
</evidence>
<keyword evidence="1" id="KW-1133">Transmembrane helix</keyword>
<keyword evidence="1" id="KW-0812">Transmembrane</keyword>
<dbReference type="Proteomes" id="UP000471082">
    <property type="component" value="Unassembled WGS sequence"/>
</dbReference>